<feature type="domain" description="Xylose isomerase-like TIM barrel" evidence="2">
    <location>
        <begin position="26"/>
        <end position="215"/>
    </location>
</feature>
<sequence length="252" mass="26908">MPRGPVSVQLYSVRDRLSEDLEGTLQRLADLGFTSVEPYGAFVVGSDAYVAALANTGLSAPSAHAGVLTLDDPSPAFEAARAIGVRTLIDPAHRTDDWESIDGVARIAERINRAAEQAREYGLTFGYHNHWWELEARPNGTPALELLAERLDDSVVLEVDTYWVEVGGVSAPDLLARLGDRVQLIHVKDGDKSRDVKAQQPAGEGAMDIPAVLAAAPQAVRVLEFDDYAGDTVDGLAASLAYVNTVDAGSGE</sequence>
<reference evidence="4" key="1">
    <citation type="submission" date="2018-09" db="EMBL/GenBank/DDBJ databases">
        <authorList>
            <person name="Kim I."/>
        </authorList>
    </citation>
    <scope>NUCLEOTIDE SEQUENCE [LARGE SCALE GENOMIC DNA]</scope>
    <source>
        <strain evidence="4">DD4a</strain>
    </source>
</reference>
<dbReference type="PANTHER" id="PTHR12110:SF41">
    <property type="entry name" value="INOSOSE DEHYDRATASE"/>
    <property type="match status" value="1"/>
</dbReference>
<evidence type="ECO:0000256" key="1">
    <source>
        <dbReference type="ARBA" id="ARBA00023277"/>
    </source>
</evidence>
<keyword evidence="1" id="KW-0119">Carbohydrate metabolism</keyword>
<keyword evidence="3" id="KW-0413">Isomerase</keyword>
<dbReference type="AlphaFoldDB" id="A0A3A1U919"/>
<dbReference type="OrthoDB" id="5182842at2"/>
<accession>A0A3A1U919</accession>
<dbReference type="PANTHER" id="PTHR12110">
    <property type="entry name" value="HYDROXYPYRUVATE ISOMERASE"/>
    <property type="match status" value="1"/>
</dbReference>
<protein>
    <submittedName>
        <fullName evidence="3">Sugar phosphate isomerase/epimerase</fullName>
    </submittedName>
</protein>
<evidence type="ECO:0000313" key="4">
    <source>
        <dbReference type="Proteomes" id="UP000265742"/>
    </source>
</evidence>
<dbReference type="InterPro" id="IPR013022">
    <property type="entry name" value="Xyl_isomerase-like_TIM-brl"/>
</dbReference>
<dbReference type="RefSeq" id="WP_119481100.1">
    <property type="nucleotide sequence ID" value="NZ_QXTG01000001.1"/>
</dbReference>
<keyword evidence="4" id="KW-1185">Reference proteome</keyword>
<dbReference type="EMBL" id="QXTG01000001">
    <property type="protein sequence ID" value="RIX30739.1"/>
    <property type="molecule type" value="Genomic_DNA"/>
</dbReference>
<evidence type="ECO:0000259" key="2">
    <source>
        <dbReference type="Pfam" id="PF01261"/>
    </source>
</evidence>
<dbReference type="Gene3D" id="3.20.20.150">
    <property type="entry name" value="Divalent-metal-dependent TIM barrel enzymes"/>
    <property type="match status" value="1"/>
</dbReference>
<dbReference type="InterPro" id="IPR036237">
    <property type="entry name" value="Xyl_isomerase-like_sf"/>
</dbReference>
<gene>
    <name evidence="3" type="ORF">D1781_04860</name>
</gene>
<dbReference type="Pfam" id="PF01261">
    <property type="entry name" value="AP_endonuc_2"/>
    <property type="match status" value="1"/>
</dbReference>
<dbReference type="GO" id="GO:0016853">
    <property type="term" value="F:isomerase activity"/>
    <property type="evidence" value="ECO:0007669"/>
    <property type="project" value="UniProtKB-KW"/>
</dbReference>
<dbReference type="SUPFAM" id="SSF51658">
    <property type="entry name" value="Xylose isomerase-like"/>
    <property type="match status" value="1"/>
</dbReference>
<comment type="caution">
    <text evidence="3">The sequence shown here is derived from an EMBL/GenBank/DDBJ whole genome shotgun (WGS) entry which is preliminary data.</text>
</comment>
<proteinExistence type="predicted"/>
<dbReference type="Proteomes" id="UP000265742">
    <property type="component" value="Unassembled WGS sequence"/>
</dbReference>
<evidence type="ECO:0000313" key="3">
    <source>
        <dbReference type="EMBL" id="RIX30739.1"/>
    </source>
</evidence>
<name>A0A3A1U919_9MICO</name>
<organism evidence="3 4">
    <name type="scientific">Amnibacterium setariae</name>
    <dbReference type="NCBI Taxonomy" id="2306585"/>
    <lineage>
        <taxon>Bacteria</taxon>
        <taxon>Bacillati</taxon>
        <taxon>Actinomycetota</taxon>
        <taxon>Actinomycetes</taxon>
        <taxon>Micrococcales</taxon>
        <taxon>Microbacteriaceae</taxon>
        <taxon>Amnibacterium</taxon>
    </lineage>
</organism>
<dbReference type="InterPro" id="IPR050312">
    <property type="entry name" value="IolE/XylAMocC-like"/>
</dbReference>